<keyword evidence="8" id="KW-1185">Reference proteome</keyword>
<dbReference type="InterPro" id="IPR036388">
    <property type="entry name" value="WH-like_DNA-bd_sf"/>
</dbReference>
<feature type="domain" description="HSF-type DNA-binding" evidence="6">
    <location>
        <begin position="21"/>
        <end position="128"/>
    </location>
</feature>
<feature type="compositionally biased region" description="Polar residues" evidence="5">
    <location>
        <begin position="220"/>
        <end position="232"/>
    </location>
</feature>
<dbReference type="Pfam" id="PF00447">
    <property type="entry name" value="HSF_DNA-bind"/>
    <property type="match status" value="1"/>
</dbReference>
<evidence type="ECO:0000256" key="2">
    <source>
        <dbReference type="ARBA" id="ARBA00023125"/>
    </source>
</evidence>
<dbReference type="InterPro" id="IPR000232">
    <property type="entry name" value="HSF_DNA-bd"/>
</dbReference>
<dbReference type="PANTHER" id="PTHR10015:SF206">
    <property type="entry name" value="HSF-TYPE DNA-BINDING DOMAIN-CONTAINING PROTEIN"/>
    <property type="match status" value="1"/>
</dbReference>
<comment type="subcellular location">
    <subcellularLocation>
        <location evidence="1">Nucleus</location>
    </subcellularLocation>
</comment>
<dbReference type="FunFam" id="1.10.10.10:FF:000479">
    <property type="entry name" value="Predicted protein"/>
    <property type="match status" value="1"/>
</dbReference>
<dbReference type="AlphaFoldDB" id="A0A9N8HPR5"/>
<dbReference type="EMBL" id="CAICTM010001118">
    <property type="protein sequence ID" value="CAB9520617.1"/>
    <property type="molecule type" value="Genomic_DNA"/>
</dbReference>
<organism evidence="7 8">
    <name type="scientific">Seminavis robusta</name>
    <dbReference type="NCBI Taxonomy" id="568900"/>
    <lineage>
        <taxon>Eukaryota</taxon>
        <taxon>Sar</taxon>
        <taxon>Stramenopiles</taxon>
        <taxon>Ochrophyta</taxon>
        <taxon>Bacillariophyta</taxon>
        <taxon>Bacillariophyceae</taxon>
        <taxon>Bacillariophycidae</taxon>
        <taxon>Naviculales</taxon>
        <taxon>Naviculaceae</taxon>
        <taxon>Seminavis</taxon>
    </lineage>
</organism>
<sequence>MRAASDIPNVASMPIPTKEDLRESFPSLLHRMLAEIDLLETDERNLREIVSWQEHGMAFQIHNRERFIDVIMPLWFPKLKYSSWVRQVNSYGFKRVQKEGNDRGALYHSNFIRDMPELAAGIEKTKRKSKGNKQNAFPFGRSTSSMHPSLSAPMLNQWQQLPNGHFKDASKSMSAPSSSEGLCGMMINSRMSLAPRGPLPIPSNCSWSPSGQVSSSWFSNGGQESGPATSKLFSAPMPSQPTNDQPTVDDDLEPLDMFDGMWSTVLENDIASSMVPQNERLSVGSLKDSEWDDMEPLRIFGPDDSRKLK</sequence>
<evidence type="ECO:0000313" key="8">
    <source>
        <dbReference type="Proteomes" id="UP001153069"/>
    </source>
</evidence>
<evidence type="ECO:0000313" key="7">
    <source>
        <dbReference type="EMBL" id="CAB9520617.1"/>
    </source>
</evidence>
<feature type="region of interest" description="Disordered" evidence="5">
    <location>
        <begin position="212"/>
        <end position="250"/>
    </location>
</feature>
<gene>
    <name evidence="7" type="ORF">SEMRO_1120_G243320.1</name>
</gene>
<evidence type="ECO:0000256" key="5">
    <source>
        <dbReference type="SAM" id="MobiDB-lite"/>
    </source>
</evidence>
<keyword evidence="3" id="KW-0539">Nucleus</keyword>
<dbReference type="GO" id="GO:0005634">
    <property type="term" value="C:nucleus"/>
    <property type="evidence" value="ECO:0007669"/>
    <property type="project" value="UniProtKB-SubCell"/>
</dbReference>
<evidence type="ECO:0000256" key="3">
    <source>
        <dbReference type="ARBA" id="ARBA00023242"/>
    </source>
</evidence>
<comment type="caution">
    <text evidence="7">The sequence shown here is derived from an EMBL/GenBank/DDBJ whole genome shotgun (WGS) entry which is preliminary data.</text>
</comment>
<comment type="similarity">
    <text evidence="4">Belongs to the HSF family.</text>
</comment>
<dbReference type="InterPro" id="IPR036390">
    <property type="entry name" value="WH_DNA-bd_sf"/>
</dbReference>
<reference evidence="7" key="1">
    <citation type="submission" date="2020-06" db="EMBL/GenBank/DDBJ databases">
        <authorList>
            <consortium name="Plant Systems Biology data submission"/>
        </authorList>
    </citation>
    <scope>NUCLEOTIDE SEQUENCE</scope>
    <source>
        <strain evidence="7">D6</strain>
    </source>
</reference>
<evidence type="ECO:0000256" key="4">
    <source>
        <dbReference type="RuleBase" id="RU004020"/>
    </source>
</evidence>
<evidence type="ECO:0000256" key="1">
    <source>
        <dbReference type="ARBA" id="ARBA00004123"/>
    </source>
</evidence>
<evidence type="ECO:0000259" key="6">
    <source>
        <dbReference type="SMART" id="SM00415"/>
    </source>
</evidence>
<dbReference type="Gene3D" id="1.10.10.10">
    <property type="entry name" value="Winged helix-like DNA-binding domain superfamily/Winged helix DNA-binding domain"/>
    <property type="match status" value="1"/>
</dbReference>
<dbReference type="SUPFAM" id="SSF46785">
    <property type="entry name" value="Winged helix' DNA-binding domain"/>
    <property type="match status" value="1"/>
</dbReference>
<dbReference type="Proteomes" id="UP001153069">
    <property type="component" value="Unassembled WGS sequence"/>
</dbReference>
<dbReference type="GO" id="GO:0003700">
    <property type="term" value="F:DNA-binding transcription factor activity"/>
    <property type="evidence" value="ECO:0007669"/>
    <property type="project" value="InterPro"/>
</dbReference>
<dbReference type="GO" id="GO:0043565">
    <property type="term" value="F:sequence-specific DNA binding"/>
    <property type="evidence" value="ECO:0007669"/>
    <property type="project" value="InterPro"/>
</dbReference>
<protein>
    <submittedName>
        <fullName evidence="7">Stress transcription factor A</fullName>
    </submittedName>
</protein>
<proteinExistence type="inferred from homology"/>
<dbReference type="SMART" id="SM00415">
    <property type="entry name" value="HSF"/>
    <property type="match status" value="1"/>
</dbReference>
<dbReference type="OrthoDB" id="60033at2759"/>
<name>A0A9N8HPR5_9STRA</name>
<keyword evidence="2" id="KW-0238">DNA-binding</keyword>
<dbReference type="PANTHER" id="PTHR10015">
    <property type="entry name" value="HEAT SHOCK TRANSCRIPTION FACTOR"/>
    <property type="match status" value="1"/>
</dbReference>
<accession>A0A9N8HPR5</accession>